<dbReference type="Gene3D" id="3.40.1170.60">
    <property type="match status" value="1"/>
</dbReference>
<comment type="similarity">
    <text evidence="1">Belongs to the DNA polymerase type-Y family.</text>
</comment>
<name>A0A371RFA1_9PROT</name>
<keyword evidence="8" id="KW-1185">Reference proteome</keyword>
<dbReference type="EMBL" id="QUQO01000001">
    <property type="protein sequence ID" value="RFB04105.1"/>
    <property type="molecule type" value="Genomic_DNA"/>
</dbReference>
<comment type="catalytic activity">
    <reaction evidence="5">
        <text>DNA(n) + a 2'-deoxyribonucleoside 5'-triphosphate = DNA(n+1) + diphosphate</text>
        <dbReference type="Rhea" id="RHEA:22508"/>
        <dbReference type="Rhea" id="RHEA-COMP:17339"/>
        <dbReference type="Rhea" id="RHEA-COMP:17340"/>
        <dbReference type="ChEBI" id="CHEBI:33019"/>
        <dbReference type="ChEBI" id="CHEBI:61560"/>
        <dbReference type="ChEBI" id="CHEBI:173112"/>
        <dbReference type="EC" id="2.7.7.7"/>
    </reaction>
</comment>
<dbReference type="GO" id="GO:0005829">
    <property type="term" value="C:cytosol"/>
    <property type="evidence" value="ECO:0007669"/>
    <property type="project" value="TreeGrafter"/>
</dbReference>
<comment type="caution">
    <text evidence="7">The sequence shown here is derived from an EMBL/GenBank/DDBJ whole genome shotgun (WGS) entry which is preliminary data.</text>
</comment>
<dbReference type="Pfam" id="PF11799">
    <property type="entry name" value="IMS_C"/>
    <property type="match status" value="1"/>
</dbReference>
<dbReference type="EC" id="2.7.7.7" evidence="3"/>
<evidence type="ECO:0000256" key="1">
    <source>
        <dbReference type="ARBA" id="ARBA00010945"/>
    </source>
</evidence>
<dbReference type="InterPro" id="IPR001126">
    <property type="entry name" value="UmuC"/>
</dbReference>
<dbReference type="Gene3D" id="3.30.70.270">
    <property type="match status" value="1"/>
</dbReference>
<comment type="function">
    <text evidence="4">Poorly processive, error-prone DNA polymerase involved in untargeted mutagenesis. Copies undamaged DNA at stalled replication forks, which arise in vivo from mismatched or misaligned primer ends. These misaligned primers can be extended by PolIV. Exhibits no 3'-5' exonuclease (proofreading) activity. May be involved in translesional synthesis, in conjunction with the beta clamp from PolIII.</text>
</comment>
<dbReference type="Proteomes" id="UP000264589">
    <property type="component" value="Unassembled WGS sequence"/>
</dbReference>
<dbReference type="GO" id="GO:0009432">
    <property type="term" value="P:SOS response"/>
    <property type="evidence" value="ECO:0007669"/>
    <property type="project" value="TreeGrafter"/>
</dbReference>
<gene>
    <name evidence="7" type="ORF">DX908_01705</name>
</gene>
<dbReference type="PROSITE" id="PS50173">
    <property type="entry name" value="UMUC"/>
    <property type="match status" value="1"/>
</dbReference>
<dbReference type="InterPro" id="IPR043128">
    <property type="entry name" value="Rev_trsase/Diguanyl_cyclase"/>
</dbReference>
<dbReference type="AlphaFoldDB" id="A0A371RFA1"/>
<reference evidence="7 8" key="1">
    <citation type="submission" date="2018-08" db="EMBL/GenBank/DDBJ databases">
        <title>Parvularcula sp. SM1705, isolated from surface water of the South Sea China.</title>
        <authorList>
            <person name="Sun L."/>
        </authorList>
    </citation>
    <scope>NUCLEOTIDE SEQUENCE [LARGE SCALE GENOMIC DNA]</scope>
    <source>
        <strain evidence="7 8">SM1705</strain>
    </source>
</reference>
<dbReference type="GO" id="GO:0003887">
    <property type="term" value="F:DNA-directed DNA polymerase activity"/>
    <property type="evidence" value="ECO:0007669"/>
    <property type="project" value="TreeGrafter"/>
</dbReference>
<evidence type="ECO:0000256" key="5">
    <source>
        <dbReference type="ARBA" id="ARBA00049244"/>
    </source>
</evidence>
<evidence type="ECO:0000256" key="3">
    <source>
        <dbReference type="ARBA" id="ARBA00012417"/>
    </source>
</evidence>
<dbReference type="Pfam" id="PF00817">
    <property type="entry name" value="IMS"/>
    <property type="match status" value="1"/>
</dbReference>
<dbReference type="GO" id="GO:0006281">
    <property type="term" value="P:DNA repair"/>
    <property type="evidence" value="ECO:0007669"/>
    <property type="project" value="InterPro"/>
</dbReference>
<dbReference type="InParanoid" id="A0A371RFA1"/>
<sequence>MFLFWEHGMDYVPASGLRYLFIDFNAFFAAAAQHDEPDLMGRPVVITPHKSEYSGAIAASYEARPFGITRGTRIREARELCPDLVVRPARHDRYVGLHKQLMSAIGTVLPVDKVYSIDEAAFRLGRREREREAALAVAEEVKEIITKRVGPAFRSSIGLAQTRLLGKLAAGMNKPDGLTVLEASDLPGKLLGLPLSKIPGVGGGIEKRLAQNGVTDFRGLWDLAPKHARAIWHSVQGERFWYALHGYEVAEPPTKTMMFGHSRVLTSGYRSPDKARAVARALLLKAAARLRMAGLLATRLSLNMKRAPDGVSDVEVGFEASRDSTRFLDALNELWRHASESLDAKNQGMELSHVSVFLHGLMAPDDPRAVQGDLFACAGRAEERAEKGRLWEVIDQLNRDADGRLARLAAPPGKGAKRRMGSTLPRHVMLADQQAIDLDYLGTKIAFSRVPKEEEFLC</sequence>
<accession>A0A371RFA1</accession>
<evidence type="ECO:0000313" key="8">
    <source>
        <dbReference type="Proteomes" id="UP000264589"/>
    </source>
</evidence>
<dbReference type="InterPro" id="IPR017961">
    <property type="entry name" value="DNA_pol_Y-fam_little_finger"/>
</dbReference>
<proteinExistence type="inferred from homology"/>
<evidence type="ECO:0000256" key="2">
    <source>
        <dbReference type="ARBA" id="ARBA00011245"/>
    </source>
</evidence>
<dbReference type="InterPro" id="IPR050116">
    <property type="entry name" value="DNA_polymerase-Y"/>
</dbReference>
<feature type="domain" description="UmuC" evidence="6">
    <location>
        <begin position="19"/>
        <end position="202"/>
    </location>
</feature>
<dbReference type="PANTHER" id="PTHR11076">
    <property type="entry name" value="DNA REPAIR POLYMERASE UMUC / TRANSFERASE FAMILY MEMBER"/>
    <property type="match status" value="1"/>
</dbReference>
<dbReference type="PANTHER" id="PTHR11076:SF34">
    <property type="entry name" value="PROTEIN UMUC"/>
    <property type="match status" value="1"/>
</dbReference>
<organism evidence="7 8">
    <name type="scientific">Parvularcula marina</name>
    <dbReference type="NCBI Taxonomy" id="2292771"/>
    <lineage>
        <taxon>Bacteria</taxon>
        <taxon>Pseudomonadati</taxon>
        <taxon>Pseudomonadota</taxon>
        <taxon>Alphaproteobacteria</taxon>
        <taxon>Parvularculales</taxon>
        <taxon>Parvularculaceae</taxon>
        <taxon>Parvularcula</taxon>
    </lineage>
</organism>
<dbReference type="InterPro" id="IPR043502">
    <property type="entry name" value="DNA/RNA_pol_sf"/>
</dbReference>
<evidence type="ECO:0000259" key="6">
    <source>
        <dbReference type="PROSITE" id="PS50173"/>
    </source>
</evidence>
<dbReference type="SUPFAM" id="SSF56672">
    <property type="entry name" value="DNA/RNA polymerases"/>
    <property type="match status" value="1"/>
</dbReference>
<dbReference type="GO" id="GO:0042276">
    <property type="term" value="P:error-prone translesion synthesis"/>
    <property type="evidence" value="ECO:0007669"/>
    <property type="project" value="TreeGrafter"/>
</dbReference>
<evidence type="ECO:0000256" key="4">
    <source>
        <dbReference type="ARBA" id="ARBA00025589"/>
    </source>
</evidence>
<protein>
    <recommendedName>
        <fullName evidence="3">DNA-directed DNA polymerase</fullName>
        <ecNumber evidence="3">2.7.7.7</ecNumber>
    </recommendedName>
</protein>
<evidence type="ECO:0000313" key="7">
    <source>
        <dbReference type="EMBL" id="RFB04105.1"/>
    </source>
</evidence>
<comment type="subunit">
    <text evidence="2">Monomer.</text>
</comment>
<dbReference type="GO" id="GO:0003684">
    <property type="term" value="F:damaged DNA binding"/>
    <property type="evidence" value="ECO:0007669"/>
    <property type="project" value="InterPro"/>
</dbReference>